<feature type="transmembrane region" description="Helical" evidence="3">
    <location>
        <begin position="257"/>
        <end position="275"/>
    </location>
</feature>
<evidence type="ECO:0000313" key="4">
    <source>
        <dbReference type="EMBL" id="CAJ1375132.1"/>
    </source>
</evidence>
<feature type="transmembrane region" description="Helical" evidence="3">
    <location>
        <begin position="232"/>
        <end position="251"/>
    </location>
</feature>
<keyword evidence="3" id="KW-0812">Transmembrane</keyword>
<dbReference type="Proteomes" id="UP001178507">
    <property type="component" value="Unassembled WGS sequence"/>
</dbReference>
<name>A0AA36HTS0_9DINO</name>
<keyword evidence="1" id="KW-0175">Coiled coil</keyword>
<dbReference type="Gene3D" id="1.25.40.10">
    <property type="entry name" value="Tetratricopeptide repeat domain"/>
    <property type="match status" value="1"/>
</dbReference>
<dbReference type="InterPro" id="IPR011990">
    <property type="entry name" value="TPR-like_helical_dom_sf"/>
</dbReference>
<feature type="transmembrane region" description="Helical" evidence="3">
    <location>
        <begin position="55"/>
        <end position="77"/>
    </location>
</feature>
<feature type="transmembrane region" description="Helical" evidence="3">
    <location>
        <begin position="200"/>
        <end position="220"/>
    </location>
</feature>
<keyword evidence="3" id="KW-0472">Membrane</keyword>
<evidence type="ECO:0000256" key="1">
    <source>
        <dbReference type="SAM" id="Coils"/>
    </source>
</evidence>
<sequence>MALPSCVSPPLAQSPAPWSEASEQVTMPHCARTERSSPSAPPLAEWLMPHFETKVGGWLFSSCCARYCWCAGAFSLFYQRQASYGALVYVYFAIIGIMYQPYHTCQGTTLFVFSATFAVPFLETNPLAGQWLRKFVLLDVLVPSYFFAGVNKLRYEGLWSNISGEWVAKAVRRQEELEPSAAGLDRWMAFAPAILASTPWPFTLMSWGNFVVELVLPLLAMLSGANEGQKQAAVRFIFGLAAISFHVIVYLMMDLNFLLQILVLIFASNPLYMVTACERQEKPQEVAMSLGDRFRAIYAMVILVLWYPAALMSDIDHLTAKMKQHQEHLQKQNLALQFLERKEPVDFSGDPDGRMFVMVFKKTRPAEGKGLAWLLQKAEDLKHTGNSFYTNTARHRAAQQKPALSSSPKVAALWKAVGCYVQALDCFSLARAAMENAEHECREQKEQLRMTSSRLYSNLAAAYLELAPTAQTYHHAMVSINLALTCDPEWDKAQERKAKIQAALAKRSADS</sequence>
<comment type="caution">
    <text evidence="4">The sequence shown here is derived from an EMBL/GenBank/DDBJ whole genome shotgun (WGS) entry which is preliminary data.</text>
</comment>
<feature type="transmembrane region" description="Helical" evidence="3">
    <location>
        <begin position="84"/>
        <end position="102"/>
    </location>
</feature>
<gene>
    <name evidence="4" type="ORF">EVOR1521_LOCUS4490</name>
</gene>
<protein>
    <submittedName>
        <fullName evidence="4">Uncharacterized protein</fullName>
    </submittedName>
</protein>
<organism evidence="4 5">
    <name type="scientific">Effrenium voratum</name>
    <dbReference type="NCBI Taxonomy" id="2562239"/>
    <lineage>
        <taxon>Eukaryota</taxon>
        <taxon>Sar</taxon>
        <taxon>Alveolata</taxon>
        <taxon>Dinophyceae</taxon>
        <taxon>Suessiales</taxon>
        <taxon>Symbiodiniaceae</taxon>
        <taxon>Effrenium</taxon>
    </lineage>
</organism>
<evidence type="ECO:0000256" key="3">
    <source>
        <dbReference type="SAM" id="Phobius"/>
    </source>
</evidence>
<keyword evidence="3" id="KW-1133">Transmembrane helix</keyword>
<evidence type="ECO:0000313" key="5">
    <source>
        <dbReference type="Proteomes" id="UP001178507"/>
    </source>
</evidence>
<dbReference type="SUPFAM" id="SSF48452">
    <property type="entry name" value="TPR-like"/>
    <property type="match status" value="1"/>
</dbReference>
<feature type="coiled-coil region" evidence="1">
    <location>
        <begin position="315"/>
        <end position="342"/>
    </location>
</feature>
<proteinExistence type="predicted"/>
<accession>A0AA36HTS0</accession>
<feature type="coiled-coil region" evidence="1">
    <location>
        <begin position="427"/>
        <end position="454"/>
    </location>
</feature>
<feature type="region of interest" description="Disordered" evidence="2">
    <location>
        <begin position="1"/>
        <end position="20"/>
    </location>
</feature>
<dbReference type="AlphaFoldDB" id="A0AA36HTS0"/>
<dbReference type="EMBL" id="CAUJNA010000302">
    <property type="protein sequence ID" value="CAJ1375132.1"/>
    <property type="molecule type" value="Genomic_DNA"/>
</dbReference>
<feature type="transmembrane region" description="Helical" evidence="3">
    <location>
        <begin position="296"/>
        <end position="313"/>
    </location>
</feature>
<evidence type="ECO:0000256" key="2">
    <source>
        <dbReference type="SAM" id="MobiDB-lite"/>
    </source>
</evidence>
<reference evidence="4" key="1">
    <citation type="submission" date="2023-08" db="EMBL/GenBank/DDBJ databases">
        <authorList>
            <person name="Chen Y."/>
            <person name="Shah S."/>
            <person name="Dougan E. K."/>
            <person name="Thang M."/>
            <person name="Chan C."/>
        </authorList>
    </citation>
    <scope>NUCLEOTIDE SEQUENCE</scope>
</reference>
<keyword evidence="5" id="KW-1185">Reference proteome</keyword>